<keyword evidence="2" id="KW-0677">Repeat</keyword>
<keyword evidence="4" id="KW-0238">DNA-binding</keyword>
<dbReference type="Pfam" id="PF00249">
    <property type="entry name" value="Myb_DNA-binding"/>
    <property type="match status" value="2"/>
</dbReference>
<dbReference type="InterPro" id="IPR051953">
    <property type="entry name" value="Plant_SW-associated_TFs"/>
</dbReference>
<evidence type="ECO:0000256" key="3">
    <source>
        <dbReference type="ARBA" id="ARBA00023015"/>
    </source>
</evidence>
<dbReference type="InterPro" id="IPR017930">
    <property type="entry name" value="Myb_dom"/>
</dbReference>
<keyword evidence="10" id="KW-1185">Reference proteome</keyword>
<dbReference type="FunFam" id="1.10.10.60:FF:000268">
    <property type="entry name" value="Transcription factor MYB86"/>
    <property type="match status" value="1"/>
</dbReference>
<dbReference type="GO" id="GO:0003677">
    <property type="term" value="F:DNA binding"/>
    <property type="evidence" value="ECO:0007669"/>
    <property type="project" value="UniProtKB-KW"/>
</dbReference>
<dbReference type="EMBL" id="JADFTS010000001">
    <property type="protein sequence ID" value="KAF9624941.1"/>
    <property type="molecule type" value="Genomic_DNA"/>
</dbReference>
<accession>A0A835MIG8</accession>
<feature type="domain" description="Myb-like" evidence="7">
    <location>
        <begin position="9"/>
        <end position="61"/>
    </location>
</feature>
<dbReference type="InterPro" id="IPR001005">
    <property type="entry name" value="SANT/Myb"/>
</dbReference>
<evidence type="ECO:0000313" key="9">
    <source>
        <dbReference type="EMBL" id="KAF9624941.1"/>
    </source>
</evidence>
<organism evidence="9 10">
    <name type="scientific">Coptis chinensis</name>
    <dbReference type="NCBI Taxonomy" id="261450"/>
    <lineage>
        <taxon>Eukaryota</taxon>
        <taxon>Viridiplantae</taxon>
        <taxon>Streptophyta</taxon>
        <taxon>Embryophyta</taxon>
        <taxon>Tracheophyta</taxon>
        <taxon>Spermatophyta</taxon>
        <taxon>Magnoliopsida</taxon>
        <taxon>Ranunculales</taxon>
        <taxon>Ranunculaceae</taxon>
        <taxon>Coptidoideae</taxon>
        <taxon>Coptis</taxon>
    </lineage>
</organism>
<dbReference type="CDD" id="cd00167">
    <property type="entry name" value="SANT"/>
    <property type="match status" value="2"/>
</dbReference>
<protein>
    <submittedName>
        <fullName evidence="9">Uncharacterized protein</fullName>
    </submittedName>
</protein>
<dbReference type="Gene3D" id="1.10.10.60">
    <property type="entry name" value="Homeodomain-like"/>
    <property type="match status" value="2"/>
</dbReference>
<dbReference type="Proteomes" id="UP000631114">
    <property type="component" value="Unassembled WGS sequence"/>
</dbReference>
<dbReference type="SMART" id="SM00717">
    <property type="entry name" value="SANT"/>
    <property type="match status" value="2"/>
</dbReference>
<proteinExistence type="predicted"/>
<dbReference type="FunFam" id="1.10.10.60:FF:000047">
    <property type="entry name" value="Myb transcription factor"/>
    <property type="match status" value="1"/>
</dbReference>
<name>A0A835MIG8_9MAGN</name>
<dbReference type="SUPFAM" id="SSF46689">
    <property type="entry name" value="Homeodomain-like"/>
    <property type="match status" value="1"/>
</dbReference>
<evidence type="ECO:0000256" key="2">
    <source>
        <dbReference type="ARBA" id="ARBA00022737"/>
    </source>
</evidence>
<reference evidence="9 10" key="1">
    <citation type="submission" date="2020-10" db="EMBL/GenBank/DDBJ databases">
        <title>The Coptis chinensis genome and diversification of protoberbering-type alkaloids.</title>
        <authorList>
            <person name="Wang B."/>
            <person name="Shu S."/>
            <person name="Song C."/>
            <person name="Liu Y."/>
        </authorList>
    </citation>
    <scope>NUCLEOTIDE SEQUENCE [LARGE SCALE GENOMIC DNA]</scope>
    <source>
        <strain evidence="9">HL-2020</strain>
        <tissue evidence="9">Leaf</tissue>
    </source>
</reference>
<keyword evidence="6" id="KW-0539">Nucleus</keyword>
<dbReference type="PROSITE" id="PS50090">
    <property type="entry name" value="MYB_LIKE"/>
    <property type="match status" value="2"/>
</dbReference>
<feature type="domain" description="HTH myb-type" evidence="8">
    <location>
        <begin position="62"/>
        <end position="116"/>
    </location>
</feature>
<dbReference type="GO" id="GO:0005634">
    <property type="term" value="C:nucleus"/>
    <property type="evidence" value="ECO:0007669"/>
    <property type="project" value="UniProtKB-SubCell"/>
</dbReference>
<dbReference type="InterPro" id="IPR009057">
    <property type="entry name" value="Homeodomain-like_sf"/>
</dbReference>
<comment type="caution">
    <text evidence="9">The sequence shown here is derived from an EMBL/GenBank/DDBJ whole genome shotgun (WGS) entry which is preliminary data.</text>
</comment>
<feature type="domain" description="HTH myb-type" evidence="8">
    <location>
        <begin position="9"/>
        <end position="61"/>
    </location>
</feature>
<feature type="domain" description="Myb-like" evidence="7">
    <location>
        <begin position="62"/>
        <end position="112"/>
    </location>
</feature>
<evidence type="ECO:0000256" key="1">
    <source>
        <dbReference type="ARBA" id="ARBA00004123"/>
    </source>
</evidence>
<evidence type="ECO:0000259" key="8">
    <source>
        <dbReference type="PROSITE" id="PS51294"/>
    </source>
</evidence>
<keyword evidence="3" id="KW-0805">Transcription regulation</keyword>
<evidence type="ECO:0000259" key="7">
    <source>
        <dbReference type="PROSITE" id="PS50090"/>
    </source>
</evidence>
<evidence type="ECO:0000256" key="6">
    <source>
        <dbReference type="ARBA" id="ARBA00023242"/>
    </source>
</evidence>
<evidence type="ECO:0000256" key="4">
    <source>
        <dbReference type="ARBA" id="ARBA00023125"/>
    </source>
</evidence>
<dbReference type="PANTHER" id="PTHR47997:SF34">
    <property type="entry name" value="TRANSCRIPTION FACTOR MYB86-LIKE"/>
    <property type="match status" value="1"/>
</dbReference>
<comment type="subcellular location">
    <subcellularLocation>
        <location evidence="1">Nucleus</location>
    </subcellularLocation>
</comment>
<dbReference type="PANTHER" id="PTHR47997">
    <property type="entry name" value="MYB DOMAIN PROTEIN 55"/>
    <property type="match status" value="1"/>
</dbReference>
<dbReference type="PROSITE" id="PS51294">
    <property type="entry name" value="HTH_MYB"/>
    <property type="match status" value="2"/>
</dbReference>
<evidence type="ECO:0000256" key="5">
    <source>
        <dbReference type="ARBA" id="ARBA00023163"/>
    </source>
</evidence>
<sequence>MGRHSCCLKQKLRKGLWSPEEDEKLINYITRFGIGCWSSVPKQAGLQRCGKSCRLRWINYLRPDLKRGVFSQQEENLVISLHEILGNRWAQIAAHLPGRTDNEIKNFWNSCLKKKLRQQGIDPATHKALDQMDIQNGNGREEKPLQSFQSNKFQTLSSLGGVVQALGFNKSCYIDTIGLDEAEKVQFLSKPVFDPFSTFEVQSSFHQMESNNSNLLLQYHQNFKPADYQTPLETTYDSKFSSMPHLTSCDYSNVTETDVSDNLSFRINNTIWLNETKESCCNGYNFNSQAAFQVNNIVDSAVFPLDQDTNLESGFIKCEDVKLNSWQEEQQQTQQHSTDFNNFTSFFSEDMITAASFHLFEQI</sequence>
<gene>
    <name evidence="9" type="ORF">IFM89_016189</name>
</gene>
<keyword evidence="5" id="KW-0804">Transcription</keyword>
<evidence type="ECO:0000313" key="10">
    <source>
        <dbReference type="Proteomes" id="UP000631114"/>
    </source>
</evidence>
<dbReference type="OrthoDB" id="2143914at2759"/>
<dbReference type="AlphaFoldDB" id="A0A835MIG8"/>